<feature type="transmembrane region" description="Helical" evidence="1">
    <location>
        <begin position="31"/>
        <end position="61"/>
    </location>
</feature>
<name>A0A3A3YX17_9ACTN</name>
<accession>A0A3A3YX17</accession>
<dbReference type="RefSeq" id="WP_119950605.1">
    <property type="nucleotide sequence ID" value="NZ_QZEZ01000005.1"/>
</dbReference>
<feature type="transmembrane region" description="Helical" evidence="1">
    <location>
        <begin position="102"/>
        <end position="123"/>
    </location>
</feature>
<feature type="transmembrane region" description="Helical" evidence="1">
    <location>
        <begin position="163"/>
        <end position="187"/>
    </location>
</feature>
<gene>
    <name evidence="2" type="ORF">D5H78_11355</name>
</gene>
<feature type="transmembrane region" description="Helical" evidence="1">
    <location>
        <begin position="279"/>
        <end position="298"/>
    </location>
</feature>
<dbReference type="Pfam" id="PF19877">
    <property type="entry name" value="DUF6350"/>
    <property type="match status" value="1"/>
</dbReference>
<proteinExistence type="predicted"/>
<keyword evidence="3" id="KW-1185">Reference proteome</keyword>
<feature type="transmembrane region" description="Helical" evidence="1">
    <location>
        <begin position="310"/>
        <end position="330"/>
    </location>
</feature>
<dbReference type="InterPro" id="IPR045931">
    <property type="entry name" value="DUF6350"/>
</dbReference>
<comment type="caution">
    <text evidence="2">The sequence shown here is derived from an EMBL/GenBank/DDBJ whole genome shotgun (WGS) entry which is preliminary data.</text>
</comment>
<feature type="transmembrane region" description="Helical" evidence="1">
    <location>
        <begin position="342"/>
        <end position="367"/>
    </location>
</feature>
<feature type="transmembrane region" description="Helical" evidence="1">
    <location>
        <begin position="387"/>
        <end position="406"/>
    </location>
</feature>
<organism evidence="2 3">
    <name type="scientific">Vallicoccus soli</name>
    <dbReference type="NCBI Taxonomy" id="2339232"/>
    <lineage>
        <taxon>Bacteria</taxon>
        <taxon>Bacillati</taxon>
        <taxon>Actinomycetota</taxon>
        <taxon>Actinomycetes</taxon>
        <taxon>Motilibacterales</taxon>
        <taxon>Vallicoccaceae</taxon>
        <taxon>Vallicoccus</taxon>
    </lineage>
</organism>
<evidence type="ECO:0000313" key="3">
    <source>
        <dbReference type="Proteomes" id="UP000265614"/>
    </source>
</evidence>
<keyword evidence="1" id="KW-1133">Transmembrane helix</keyword>
<feature type="transmembrane region" description="Helical" evidence="1">
    <location>
        <begin position="245"/>
        <end position="267"/>
    </location>
</feature>
<feature type="transmembrane region" description="Helical" evidence="1">
    <location>
        <begin position="135"/>
        <end position="157"/>
    </location>
</feature>
<dbReference type="Proteomes" id="UP000265614">
    <property type="component" value="Unassembled WGS sequence"/>
</dbReference>
<dbReference type="AlphaFoldDB" id="A0A3A3YX17"/>
<evidence type="ECO:0008006" key="4">
    <source>
        <dbReference type="Google" id="ProtNLM"/>
    </source>
</evidence>
<evidence type="ECO:0000313" key="2">
    <source>
        <dbReference type="EMBL" id="RJK95263.1"/>
    </source>
</evidence>
<evidence type="ECO:0000256" key="1">
    <source>
        <dbReference type="SAM" id="Phobius"/>
    </source>
</evidence>
<sequence>MATLLRPAPDAGPPDDPGAARRLTAALRGALPVGVAGAGAALRAAALGLLPLTLLVVLAWATAPRSGADSASALRAAGDLWLVAHHAPLSVRAASGGGTVGLAPLGLVALPLLLVRSAAGAAARRAAPGGWREGAALAVVLALAYAGVAALVALAAAAPEVRVAPGAAALGAGGLALVAALWGAWGAGQGPPLRPGARALLAGASTGAAALLAAGGLLATLALALGAGRVADASAGLDPGPVGQGLLVLLTALLAPNAAVWGAAVAAGPGFAVGEGTSVSAFLTDLGALPALPGLPLLGAVPPQGAAHPALAAALAAPLVAGVLTGLVVLRRRAALGARPTAPLAAAGHAALAGLGGGALLAALAALSGGPLLGGRLSAVGPSPWQVGLLGGLELALAAGATAYAARRRLPQEPAAGGTGGGPAAG</sequence>
<protein>
    <recommendedName>
        <fullName evidence="4">Integral membrane protein</fullName>
    </recommendedName>
</protein>
<reference evidence="2 3" key="1">
    <citation type="submission" date="2018-09" db="EMBL/GenBank/DDBJ databases">
        <title>YIM 75000 draft genome.</title>
        <authorList>
            <person name="Tang S."/>
            <person name="Feng Y."/>
        </authorList>
    </citation>
    <scope>NUCLEOTIDE SEQUENCE [LARGE SCALE GENOMIC DNA]</scope>
    <source>
        <strain evidence="2 3">YIM 75000</strain>
    </source>
</reference>
<feature type="transmembrane region" description="Helical" evidence="1">
    <location>
        <begin position="199"/>
        <end position="225"/>
    </location>
</feature>
<keyword evidence="1" id="KW-0812">Transmembrane</keyword>
<keyword evidence="1" id="KW-0472">Membrane</keyword>
<dbReference type="EMBL" id="QZEZ01000005">
    <property type="protein sequence ID" value="RJK95263.1"/>
    <property type="molecule type" value="Genomic_DNA"/>
</dbReference>